<evidence type="ECO:0008006" key="3">
    <source>
        <dbReference type="Google" id="ProtNLM"/>
    </source>
</evidence>
<comment type="caution">
    <text evidence="1">The sequence shown here is derived from an EMBL/GenBank/DDBJ whole genome shotgun (WGS) entry which is preliminary data.</text>
</comment>
<organism evidence="1 2">
    <name type="scientific">Cesiribacter andamanensis AMV16</name>
    <dbReference type="NCBI Taxonomy" id="1279009"/>
    <lineage>
        <taxon>Bacteria</taxon>
        <taxon>Pseudomonadati</taxon>
        <taxon>Bacteroidota</taxon>
        <taxon>Cytophagia</taxon>
        <taxon>Cytophagales</taxon>
        <taxon>Cesiribacteraceae</taxon>
        <taxon>Cesiribacter</taxon>
    </lineage>
</organism>
<accession>M7NSF6</accession>
<dbReference type="AlphaFoldDB" id="M7NSF6"/>
<evidence type="ECO:0000313" key="1">
    <source>
        <dbReference type="EMBL" id="EMR04625.1"/>
    </source>
</evidence>
<protein>
    <recommendedName>
        <fullName evidence="3">DUF937 domain-containing protein</fullName>
    </recommendedName>
</protein>
<dbReference type="RefSeq" id="WP_009193640.1">
    <property type="nucleotide sequence ID" value="NZ_AODQ01000003.1"/>
</dbReference>
<sequence length="140" mass="14666">MIDNLLTELKGALRQDVKQKTGLEQDKADQAIELAGQSAKEVAEEEVSRGNIQGLMQLVGNKGGETHANPLVSKIGANFVGKLVSQLGLTPEVAKQVEGVVVPLMVRFVSQRFQEGGGMGALSSLMGGGLGGMLGGFFKK</sequence>
<dbReference type="eggNOG" id="ENOG5033MEF">
    <property type="taxonomic scope" value="Bacteria"/>
</dbReference>
<reference evidence="1 2" key="1">
    <citation type="journal article" date="2013" name="Genome Announc.">
        <title>Draft Genome Sequence of Cesiribacter andamanensis Strain AMV16T, Isolated from a Soil Sample from a Mud Volcano in the Andaman Islands, India.</title>
        <authorList>
            <person name="Shivaji S."/>
            <person name="Ara S."/>
            <person name="Begum Z."/>
            <person name="Srinivas T.N."/>
            <person name="Singh A."/>
            <person name="Kumar Pinnaka A."/>
        </authorList>
    </citation>
    <scope>NUCLEOTIDE SEQUENCE [LARGE SCALE GENOMIC DNA]</scope>
    <source>
        <strain evidence="1 2">AMV16</strain>
    </source>
</reference>
<dbReference type="EMBL" id="AODQ01000003">
    <property type="protein sequence ID" value="EMR04625.1"/>
    <property type="molecule type" value="Genomic_DNA"/>
</dbReference>
<dbReference type="STRING" id="1279009.ADICEAN_00227"/>
<dbReference type="Proteomes" id="UP000011910">
    <property type="component" value="Unassembled WGS sequence"/>
</dbReference>
<name>M7NSF6_9BACT</name>
<proteinExistence type="predicted"/>
<evidence type="ECO:0000313" key="2">
    <source>
        <dbReference type="Proteomes" id="UP000011910"/>
    </source>
</evidence>
<gene>
    <name evidence="1" type="ORF">ADICEAN_00227</name>
</gene>
<dbReference type="OrthoDB" id="982085at2"/>
<keyword evidence="2" id="KW-1185">Reference proteome</keyword>